<keyword evidence="3" id="KW-1185">Reference proteome</keyword>
<keyword evidence="1" id="KW-0732">Signal</keyword>
<accession>A0A8J2YJB1</accession>
<gene>
    <name evidence="2" type="ORF">GCM10011391_25930</name>
</gene>
<organism evidence="2 3">
    <name type="scientific">Pullulanibacillus camelliae</name>
    <dbReference type="NCBI Taxonomy" id="1707096"/>
    <lineage>
        <taxon>Bacteria</taxon>
        <taxon>Bacillati</taxon>
        <taxon>Bacillota</taxon>
        <taxon>Bacilli</taxon>
        <taxon>Bacillales</taxon>
        <taxon>Sporolactobacillaceae</taxon>
        <taxon>Pullulanibacillus</taxon>
    </lineage>
</organism>
<feature type="chain" id="PRO_5035295495" evidence="1">
    <location>
        <begin position="21"/>
        <end position="49"/>
    </location>
</feature>
<reference evidence="2" key="2">
    <citation type="submission" date="2020-09" db="EMBL/GenBank/DDBJ databases">
        <authorList>
            <person name="Sun Q."/>
            <person name="Zhou Y."/>
        </authorList>
    </citation>
    <scope>NUCLEOTIDE SEQUENCE</scope>
    <source>
        <strain evidence="2">CGMCC 1.15371</strain>
    </source>
</reference>
<evidence type="ECO:0000313" key="3">
    <source>
        <dbReference type="Proteomes" id="UP000628775"/>
    </source>
</evidence>
<dbReference type="RefSeq" id="WP_188694694.1">
    <property type="nucleotide sequence ID" value="NZ_BMIR01000012.1"/>
</dbReference>
<dbReference type="Proteomes" id="UP000628775">
    <property type="component" value="Unassembled WGS sequence"/>
</dbReference>
<evidence type="ECO:0000313" key="2">
    <source>
        <dbReference type="EMBL" id="GGE45906.1"/>
    </source>
</evidence>
<evidence type="ECO:0000256" key="1">
    <source>
        <dbReference type="SAM" id="SignalP"/>
    </source>
</evidence>
<proteinExistence type="predicted"/>
<name>A0A8J2YJB1_9BACL</name>
<dbReference type="EMBL" id="BMIR01000012">
    <property type="protein sequence ID" value="GGE45906.1"/>
    <property type="molecule type" value="Genomic_DNA"/>
</dbReference>
<protein>
    <submittedName>
        <fullName evidence="2">Uncharacterized protein</fullName>
    </submittedName>
</protein>
<dbReference type="AlphaFoldDB" id="A0A8J2YJB1"/>
<feature type="signal peptide" evidence="1">
    <location>
        <begin position="1"/>
        <end position="20"/>
    </location>
</feature>
<reference evidence="2" key="1">
    <citation type="journal article" date="2014" name="Int. J. Syst. Evol. Microbiol.">
        <title>Complete genome sequence of Corynebacterium casei LMG S-19264T (=DSM 44701T), isolated from a smear-ripened cheese.</title>
        <authorList>
            <consortium name="US DOE Joint Genome Institute (JGI-PGF)"/>
            <person name="Walter F."/>
            <person name="Albersmeier A."/>
            <person name="Kalinowski J."/>
            <person name="Ruckert C."/>
        </authorList>
    </citation>
    <scope>NUCLEOTIDE SEQUENCE</scope>
    <source>
        <strain evidence="2">CGMCC 1.15371</strain>
    </source>
</reference>
<sequence>MKALKFSLLTLALTATVAMSAFFYHEGSSKQASRLGGYPSAGFIYFNNL</sequence>
<comment type="caution">
    <text evidence="2">The sequence shown here is derived from an EMBL/GenBank/DDBJ whole genome shotgun (WGS) entry which is preliminary data.</text>
</comment>